<keyword evidence="7" id="KW-0067">ATP-binding</keyword>
<feature type="transmembrane region" description="Helical" evidence="11">
    <location>
        <begin position="512"/>
        <end position="530"/>
    </location>
</feature>
<keyword evidence="6" id="KW-0547">Nucleotide-binding</keyword>
<dbReference type="InterPro" id="IPR039421">
    <property type="entry name" value="Type_1_exporter"/>
</dbReference>
<evidence type="ECO:0000256" key="11">
    <source>
        <dbReference type="SAM" id="Phobius"/>
    </source>
</evidence>
<keyword evidence="15" id="KW-1185">Reference proteome</keyword>
<evidence type="ECO:0000256" key="9">
    <source>
        <dbReference type="ARBA" id="ARBA00023136"/>
    </source>
</evidence>
<dbReference type="GO" id="GO:0005524">
    <property type="term" value="F:ATP binding"/>
    <property type="evidence" value="ECO:0007669"/>
    <property type="project" value="UniProtKB-KW"/>
</dbReference>
<evidence type="ECO:0000313" key="15">
    <source>
        <dbReference type="Proteomes" id="UP000541444"/>
    </source>
</evidence>
<dbReference type="Gene3D" id="1.20.1560.10">
    <property type="entry name" value="ABC transporter type 1, transmembrane domain"/>
    <property type="match status" value="1"/>
</dbReference>
<dbReference type="SUPFAM" id="SSF90123">
    <property type="entry name" value="ABC transporter transmembrane region"/>
    <property type="match status" value="1"/>
</dbReference>
<dbReference type="InterPro" id="IPR027417">
    <property type="entry name" value="P-loop_NTPase"/>
</dbReference>
<sequence>MDSSSLGQTCTCIGSFAAGHAAAFQIFQTISRKPEIDVYDLKGRVLDNIRGDIELRNIHFSYPARPDEQIFNDFYFFISSGTTVALVGQSGSGKSTVISLIERFYDPQIGEVLIDGINIKAFQLKWIREKIGLVSQEPVLFASTIKENIAYGKDGATLEEIIAAAELANALKFIDKLPHGLDTSVGEQGVQLSGRQKQRVAIAKAILKDPRILLLDEATSALDAVSEHVVQKALDRIMVNRTTVIVAHRLSTIRNADMIAVIRQGEIVEKGSHSELIKNHPDRAYCELIRLQELYRDGTTKIEDVTVDSGMTSSKRGRLIKRIRSMCFARVVNMEISWFDEPQHSSGEIGARLSSDAADIGGLVGDALSLLVTNLATALAGLVIAFTASWQLSLIILVLLPFFGFEGYFKVKSMVGAGAIAKLMYQEASQIATDAVGNIRTIASFGAEEKVMSLFDNKCKGPLKTGIRQGVITGIGFGLSCFFLFGVYAASFYAGARLVDAGKTTFSDVFQVFYGLTMAAMIISQTNYSIPDTIHAKNSTTSVFGILDQKSKIDLSDDSGMTLENVKGDIQLHSISFKYPIRPDVQNFQNLSLAICSGKTVGLVGESWSGKSTVISLLQRFYDPDSGHITIDGIEIQKFQLRWLRQQMGLVSQEPVLFNDTIRANIAYGKEGPATEVEISAASELANAHMFISGLQHGYDTI</sequence>
<dbReference type="PROSITE" id="PS50929">
    <property type="entry name" value="ABC_TM1F"/>
    <property type="match status" value="1"/>
</dbReference>
<evidence type="ECO:0000259" key="13">
    <source>
        <dbReference type="PROSITE" id="PS50929"/>
    </source>
</evidence>
<dbReference type="PROSITE" id="PS50893">
    <property type="entry name" value="ABC_TRANSPORTER_2"/>
    <property type="match status" value="1"/>
</dbReference>
<dbReference type="GO" id="GO:0005743">
    <property type="term" value="C:mitochondrial inner membrane"/>
    <property type="evidence" value="ECO:0007669"/>
    <property type="project" value="TreeGrafter"/>
</dbReference>
<keyword evidence="3" id="KW-0813">Transport</keyword>
<dbReference type="InterPro" id="IPR003593">
    <property type="entry name" value="AAA+_ATPase"/>
</dbReference>
<reference evidence="14 15" key="1">
    <citation type="journal article" date="2020" name="IScience">
        <title>Genome Sequencing of the Endangered Kingdonia uniflora (Circaeasteraceae, Ranunculales) Reveals Potential Mechanisms of Evolutionary Specialization.</title>
        <authorList>
            <person name="Sun Y."/>
            <person name="Deng T."/>
            <person name="Zhang A."/>
            <person name="Moore M.J."/>
            <person name="Landis J.B."/>
            <person name="Lin N."/>
            <person name="Zhang H."/>
            <person name="Zhang X."/>
            <person name="Huang J."/>
            <person name="Zhang X."/>
            <person name="Sun H."/>
            <person name="Wang H."/>
        </authorList>
    </citation>
    <scope>NUCLEOTIDE SEQUENCE [LARGE SCALE GENOMIC DNA]</scope>
    <source>
        <strain evidence="14">TB1705</strain>
        <tissue evidence="14">Leaf</tissue>
    </source>
</reference>
<dbReference type="SUPFAM" id="SSF52540">
    <property type="entry name" value="P-loop containing nucleoside triphosphate hydrolases"/>
    <property type="match status" value="2"/>
</dbReference>
<dbReference type="InterPro" id="IPR011527">
    <property type="entry name" value="ABC1_TM_dom"/>
</dbReference>
<organism evidence="14 15">
    <name type="scientific">Kingdonia uniflora</name>
    <dbReference type="NCBI Taxonomy" id="39325"/>
    <lineage>
        <taxon>Eukaryota</taxon>
        <taxon>Viridiplantae</taxon>
        <taxon>Streptophyta</taxon>
        <taxon>Embryophyta</taxon>
        <taxon>Tracheophyta</taxon>
        <taxon>Spermatophyta</taxon>
        <taxon>Magnoliopsida</taxon>
        <taxon>Ranunculales</taxon>
        <taxon>Circaeasteraceae</taxon>
        <taxon>Kingdonia</taxon>
    </lineage>
</organism>
<dbReference type="Pfam" id="PF00005">
    <property type="entry name" value="ABC_tran"/>
    <property type="match status" value="2"/>
</dbReference>
<keyword evidence="9 11" id="KW-0472">Membrane</keyword>
<comment type="subcellular location">
    <subcellularLocation>
        <location evidence="1">Cell membrane</location>
        <topology evidence="1">Multi-pass membrane protein</topology>
    </subcellularLocation>
</comment>
<protein>
    <submittedName>
        <fullName evidence="14">Uncharacterized protein</fullName>
    </submittedName>
</protein>
<dbReference type="Gene3D" id="3.40.50.300">
    <property type="entry name" value="P-loop containing nucleotide triphosphate hydrolases"/>
    <property type="match status" value="2"/>
</dbReference>
<dbReference type="PANTHER" id="PTHR43394">
    <property type="entry name" value="ATP-DEPENDENT PERMEASE MDL1, MITOCHONDRIAL"/>
    <property type="match status" value="1"/>
</dbReference>
<dbReference type="PANTHER" id="PTHR43394:SF16">
    <property type="entry name" value="ABC TRANSPORTER B FAMILY MEMBER 4-LIKE ISOFORM X1"/>
    <property type="match status" value="1"/>
</dbReference>
<evidence type="ECO:0000256" key="7">
    <source>
        <dbReference type="ARBA" id="ARBA00022840"/>
    </source>
</evidence>
<dbReference type="AlphaFoldDB" id="A0A7J7LDV3"/>
<evidence type="ECO:0000313" key="14">
    <source>
        <dbReference type="EMBL" id="KAF6140722.1"/>
    </source>
</evidence>
<dbReference type="InterPro" id="IPR003439">
    <property type="entry name" value="ABC_transporter-like_ATP-bd"/>
</dbReference>
<comment type="caution">
    <text evidence="14">The sequence shown here is derived from an EMBL/GenBank/DDBJ whole genome shotgun (WGS) entry which is preliminary data.</text>
</comment>
<evidence type="ECO:0000256" key="10">
    <source>
        <dbReference type="ARBA" id="ARBA00023180"/>
    </source>
</evidence>
<accession>A0A7J7LDV3</accession>
<evidence type="ECO:0000256" key="8">
    <source>
        <dbReference type="ARBA" id="ARBA00022989"/>
    </source>
</evidence>
<keyword evidence="8 11" id="KW-1133">Transmembrane helix</keyword>
<dbReference type="OrthoDB" id="6500128at2759"/>
<gene>
    <name evidence="14" type="ORF">GIB67_035149</name>
</gene>
<dbReference type="GO" id="GO:0015421">
    <property type="term" value="F:ABC-type oligopeptide transporter activity"/>
    <property type="evidence" value="ECO:0007669"/>
    <property type="project" value="TreeGrafter"/>
</dbReference>
<evidence type="ECO:0000256" key="6">
    <source>
        <dbReference type="ARBA" id="ARBA00022741"/>
    </source>
</evidence>
<feature type="domain" description="ABC transmembrane type-1" evidence="13">
    <location>
        <begin position="318"/>
        <end position="535"/>
    </location>
</feature>
<dbReference type="EMBL" id="JACGCM010002352">
    <property type="protein sequence ID" value="KAF6140722.1"/>
    <property type="molecule type" value="Genomic_DNA"/>
</dbReference>
<keyword evidence="5" id="KW-0677">Repeat</keyword>
<evidence type="ECO:0000256" key="1">
    <source>
        <dbReference type="ARBA" id="ARBA00004651"/>
    </source>
</evidence>
<evidence type="ECO:0000256" key="2">
    <source>
        <dbReference type="ARBA" id="ARBA00007577"/>
    </source>
</evidence>
<feature type="transmembrane region" description="Helical" evidence="11">
    <location>
        <begin position="378"/>
        <end position="405"/>
    </location>
</feature>
<dbReference type="CDD" id="cd03249">
    <property type="entry name" value="ABC_MTABC3_MDL1_MDL2"/>
    <property type="match status" value="1"/>
</dbReference>
<evidence type="ECO:0000256" key="3">
    <source>
        <dbReference type="ARBA" id="ARBA00022448"/>
    </source>
</evidence>
<name>A0A7J7LDV3_9MAGN</name>
<dbReference type="SMART" id="SM00382">
    <property type="entry name" value="AAA"/>
    <property type="match status" value="2"/>
</dbReference>
<keyword evidence="10" id="KW-0325">Glycoprotein</keyword>
<dbReference type="CDD" id="cd18578">
    <property type="entry name" value="ABC_6TM_Pgp_ABCB1_D2_like"/>
    <property type="match status" value="1"/>
</dbReference>
<proteinExistence type="inferred from homology"/>
<feature type="transmembrane region" description="Helical" evidence="11">
    <location>
        <begin position="470"/>
        <end position="492"/>
    </location>
</feature>
<dbReference type="Proteomes" id="UP000541444">
    <property type="component" value="Unassembled WGS sequence"/>
</dbReference>
<evidence type="ECO:0000256" key="5">
    <source>
        <dbReference type="ARBA" id="ARBA00022737"/>
    </source>
</evidence>
<dbReference type="FunFam" id="3.40.50.300:FF:000066">
    <property type="entry name" value="ABC transporter B family member 1"/>
    <property type="match status" value="1"/>
</dbReference>
<comment type="similarity">
    <text evidence="2">Belongs to the ABC transporter superfamily. ABCB family. Multidrug resistance exporter (TC 3.A.1.201) subfamily.</text>
</comment>
<feature type="non-terminal residue" evidence="14">
    <location>
        <position position="702"/>
    </location>
</feature>
<feature type="domain" description="ABC transporter" evidence="12">
    <location>
        <begin position="53"/>
        <end position="289"/>
    </location>
</feature>
<dbReference type="GO" id="GO:0090374">
    <property type="term" value="P:oligopeptide export from mitochondrion"/>
    <property type="evidence" value="ECO:0007669"/>
    <property type="project" value="TreeGrafter"/>
</dbReference>
<dbReference type="InterPro" id="IPR036640">
    <property type="entry name" value="ABC1_TM_sf"/>
</dbReference>
<evidence type="ECO:0000259" key="12">
    <source>
        <dbReference type="PROSITE" id="PS50893"/>
    </source>
</evidence>
<evidence type="ECO:0000256" key="4">
    <source>
        <dbReference type="ARBA" id="ARBA00022692"/>
    </source>
</evidence>
<keyword evidence="4 11" id="KW-0812">Transmembrane</keyword>
<dbReference type="GO" id="GO:0016887">
    <property type="term" value="F:ATP hydrolysis activity"/>
    <property type="evidence" value="ECO:0007669"/>
    <property type="project" value="InterPro"/>
</dbReference>
<dbReference type="GO" id="GO:0005886">
    <property type="term" value="C:plasma membrane"/>
    <property type="evidence" value="ECO:0007669"/>
    <property type="project" value="UniProtKB-SubCell"/>
</dbReference>
<dbReference type="Pfam" id="PF00664">
    <property type="entry name" value="ABC_membrane"/>
    <property type="match status" value="1"/>
</dbReference>